<dbReference type="InterPro" id="IPR000014">
    <property type="entry name" value="PAS"/>
</dbReference>
<dbReference type="Pfam" id="PF13426">
    <property type="entry name" value="PAS_9"/>
    <property type="match status" value="1"/>
</dbReference>
<dbReference type="Gene3D" id="3.30.565.10">
    <property type="entry name" value="Histidine kinase-like ATPase, C-terminal domain"/>
    <property type="match status" value="1"/>
</dbReference>
<feature type="region of interest" description="Disordered" evidence="4">
    <location>
        <begin position="629"/>
        <end position="664"/>
    </location>
</feature>
<dbReference type="AlphaFoldDB" id="A0A7S4FVS3"/>
<dbReference type="SUPFAM" id="SSF55874">
    <property type="entry name" value="ATPase domain of HSP90 chaperone/DNA topoisomerase II/histidine kinase"/>
    <property type="match status" value="1"/>
</dbReference>
<evidence type="ECO:0008006" key="9">
    <source>
        <dbReference type="Google" id="ProtNLM"/>
    </source>
</evidence>
<evidence type="ECO:0000259" key="6">
    <source>
        <dbReference type="PROSITE" id="PS50110"/>
    </source>
</evidence>
<feature type="domain" description="PAS" evidence="7">
    <location>
        <begin position="158"/>
        <end position="227"/>
    </location>
</feature>
<dbReference type="Pfam" id="PF02518">
    <property type="entry name" value="HATPase_c"/>
    <property type="match status" value="1"/>
</dbReference>
<dbReference type="SMART" id="SM00091">
    <property type="entry name" value="PAS"/>
    <property type="match status" value="2"/>
</dbReference>
<dbReference type="SMART" id="SM00387">
    <property type="entry name" value="HATPase_c"/>
    <property type="match status" value="1"/>
</dbReference>
<dbReference type="PROSITE" id="PS50112">
    <property type="entry name" value="PAS"/>
    <property type="match status" value="1"/>
</dbReference>
<dbReference type="SUPFAM" id="SSF47384">
    <property type="entry name" value="Homodimeric domain of signal transducing histidine kinase"/>
    <property type="match status" value="1"/>
</dbReference>
<dbReference type="InterPro" id="IPR005467">
    <property type="entry name" value="His_kinase_dom"/>
</dbReference>
<dbReference type="SUPFAM" id="SSF52172">
    <property type="entry name" value="CheY-like"/>
    <property type="match status" value="1"/>
</dbReference>
<dbReference type="SUPFAM" id="SSF55785">
    <property type="entry name" value="PYP-like sensor domain (PAS domain)"/>
    <property type="match status" value="1"/>
</dbReference>
<evidence type="ECO:0000256" key="3">
    <source>
        <dbReference type="PROSITE-ProRule" id="PRU00169"/>
    </source>
</evidence>
<evidence type="ECO:0000256" key="2">
    <source>
        <dbReference type="ARBA" id="ARBA00023012"/>
    </source>
</evidence>
<keyword evidence="1 3" id="KW-0597">Phosphoprotein</keyword>
<dbReference type="Gene3D" id="1.10.287.130">
    <property type="match status" value="1"/>
</dbReference>
<feature type="domain" description="Response regulatory" evidence="6">
    <location>
        <begin position="716"/>
        <end position="833"/>
    </location>
</feature>
<evidence type="ECO:0000256" key="1">
    <source>
        <dbReference type="ARBA" id="ARBA00022553"/>
    </source>
</evidence>
<keyword evidence="2" id="KW-0902">Two-component regulatory system</keyword>
<dbReference type="CDD" id="cd17546">
    <property type="entry name" value="REC_hyHK_CKI1_RcsC-like"/>
    <property type="match status" value="1"/>
</dbReference>
<dbReference type="InterPro" id="IPR036097">
    <property type="entry name" value="HisK_dim/P_sf"/>
</dbReference>
<dbReference type="SMART" id="SM00388">
    <property type="entry name" value="HisKA"/>
    <property type="match status" value="1"/>
</dbReference>
<organism evidence="8">
    <name type="scientific">Eutreptiella gymnastica</name>
    <dbReference type="NCBI Taxonomy" id="73025"/>
    <lineage>
        <taxon>Eukaryota</taxon>
        <taxon>Discoba</taxon>
        <taxon>Euglenozoa</taxon>
        <taxon>Euglenida</taxon>
        <taxon>Spirocuta</taxon>
        <taxon>Euglenophyceae</taxon>
        <taxon>Eutreptiales</taxon>
        <taxon>Eutreptiaceae</taxon>
        <taxon>Eutreptiella</taxon>
    </lineage>
</organism>
<dbReference type="EMBL" id="HBJA01079817">
    <property type="protein sequence ID" value="CAE0816775.1"/>
    <property type="molecule type" value="Transcribed_RNA"/>
</dbReference>
<dbReference type="NCBIfam" id="TIGR00229">
    <property type="entry name" value="sensory_box"/>
    <property type="match status" value="1"/>
</dbReference>
<dbReference type="InterPro" id="IPR011006">
    <property type="entry name" value="CheY-like_superfamily"/>
</dbReference>
<accession>A0A7S4FVS3</accession>
<feature type="region of interest" description="Disordered" evidence="4">
    <location>
        <begin position="548"/>
        <end position="617"/>
    </location>
</feature>
<evidence type="ECO:0000256" key="4">
    <source>
        <dbReference type="SAM" id="MobiDB-lite"/>
    </source>
</evidence>
<feature type="modified residue" description="4-aspartylphosphate" evidence="3">
    <location>
        <position position="767"/>
    </location>
</feature>
<dbReference type="SMART" id="SM00448">
    <property type="entry name" value="REC"/>
    <property type="match status" value="1"/>
</dbReference>
<evidence type="ECO:0000259" key="7">
    <source>
        <dbReference type="PROSITE" id="PS50112"/>
    </source>
</evidence>
<dbReference type="Pfam" id="PF00072">
    <property type="entry name" value="Response_reg"/>
    <property type="match status" value="1"/>
</dbReference>
<feature type="compositionally biased region" description="Polar residues" evidence="4">
    <location>
        <begin position="548"/>
        <end position="571"/>
    </location>
</feature>
<evidence type="ECO:0000259" key="5">
    <source>
        <dbReference type="PROSITE" id="PS50109"/>
    </source>
</evidence>
<feature type="domain" description="Histidine kinase" evidence="5">
    <location>
        <begin position="295"/>
        <end position="535"/>
    </location>
</feature>
<dbReference type="Gene3D" id="3.40.50.2300">
    <property type="match status" value="1"/>
</dbReference>
<dbReference type="CDD" id="cd00082">
    <property type="entry name" value="HisKA"/>
    <property type="match status" value="1"/>
</dbReference>
<dbReference type="CDD" id="cd00130">
    <property type="entry name" value="PAS"/>
    <property type="match status" value="1"/>
</dbReference>
<sequence length="838" mass="91593">MCSESYHVLTCLTTEEVPCPTRSSHSDTINSTYLRSNYFNLCPEVVVCLHPTDNKVLFVNQAFEDKIAKPQKATGLEFVENLIHPVDRPRIRVALGTVLSKPPQEATPTLHSCRTLVLGSDTAFPLYCNVDWTILHVEGLVVLSGRQVTVVQDNEKEAQAGFMDFFNKAPIALHWLSSTGHVLWANETEMNVLGYTAEEYIGQPIMKFCPDEPELVLKILKQLGSGKAIKDMPVRFRTKSGAIKHLLIDGNVDWTTDGSFGHLRDDTAHKIREALEAEASAHREILRQKDLFIRKICHEIRTPCHLQSAVLQLIAEQLPLEGEAAKQLEVAVTQSVHLANLIEDMQWAMLFHEGKAPTLPLVDFDLRGAVHDVVTFVRTMFAHSQKQVSLHVHFCNSVPCTPISGYSTGLSRVLAHLLMNGMKFTRLGSVTLVVSYRSPGGEADMASGQVSFSVKSTSPRIAENDIPALWQKYWQGSPARGDGSSSSSYLVETATDGLGLGLNVAFNLVQLMGSELKVKSTDEMTTFWFDLPASCVPDDLVLSSFCSDPTSSTPGSQTSASPSDRTTSTGSEDIKDVLLTDLLPPSPTDVPVPDGDAPPSACRHPPPATEHRGKSLGRNLRGFLVPWRHRSTSSAGGGRVKFRTPTAPCDSQRPRARPETTGTAEEPWAPIMQAAPAQVFVTRAPVRQQQVAPLQTTTPARALNPLAGPGPQPQGHVLVVDDNTICQVVLKTALAGLGYTADCADNGKIACDMVREHPLIYDCVFMDLRMPVMDGFEAVKYIRTQLHATMPIIVLSAECGEGIAEQVMKAGSSEFCQKPLQKAGLRPVLQKHNVGRSR</sequence>
<dbReference type="InterPro" id="IPR003661">
    <property type="entry name" value="HisK_dim/P_dom"/>
</dbReference>
<dbReference type="PANTHER" id="PTHR45339:SF1">
    <property type="entry name" value="HYBRID SIGNAL TRANSDUCTION HISTIDINE KINASE J"/>
    <property type="match status" value="1"/>
</dbReference>
<dbReference type="PANTHER" id="PTHR45339">
    <property type="entry name" value="HYBRID SIGNAL TRANSDUCTION HISTIDINE KINASE J"/>
    <property type="match status" value="1"/>
</dbReference>
<reference evidence="8" key="1">
    <citation type="submission" date="2021-01" db="EMBL/GenBank/DDBJ databases">
        <authorList>
            <person name="Corre E."/>
            <person name="Pelletier E."/>
            <person name="Niang G."/>
            <person name="Scheremetjew M."/>
            <person name="Finn R."/>
            <person name="Kale V."/>
            <person name="Holt S."/>
            <person name="Cochrane G."/>
            <person name="Meng A."/>
            <person name="Brown T."/>
            <person name="Cohen L."/>
        </authorList>
    </citation>
    <scope>NUCLEOTIDE SEQUENCE</scope>
    <source>
        <strain evidence="8">CCMP1594</strain>
    </source>
</reference>
<dbReference type="Gene3D" id="3.30.450.20">
    <property type="entry name" value="PAS domain"/>
    <property type="match status" value="1"/>
</dbReference>
<protein>
    <recommendedName>
        <fullName evidence="9">Guanylate cyclase</fullName>
    </recommendedName>
</protein>
<dbReference type="PROSITE" id="PS50109">
    <property type="entry name" value="HIS_KIN"/>
    <property type="match status" value="1"/>
</dbReference>
<dbReference type="PROSITE" id="PS50110">
    <property type="entry name" value="RESPONSE_REGULATORY"/>
    <property type="match status" value="1"/>
</dbReference>
<proteinExistence type="predicted"/>
<dbReference type="InterPro" id="IPR035965">
    <property type="entry name" value="PAS-like_dom_sf"/>
</dbReference>
<dbReference type="InterPro" id="IPR001789">
    <property type="entry name" value="Sig_transdc_resp-reg_receiver"/>
</dbReference>
<evidence type="ECO:0000313" key="8">
    <source>
        <dbReference type="EMBL" id="CAE0816775.1"/>
    </source>
</evidence>
<name>A0A7S4FVS3_9EUGL</name>
<gene>
    <name evidence="8" type="ORF">EGYM00163_LOCUS27936</name>
</gene>
<dbReference type="InterPro" id="IPR003594">
    <property type="entry name" value="HATPase_dom"/>
</dbReference>
<dbReference type="GO" id="GO:0000155">
    <property type="term" value="F:phosphorelay sensor kinase activity"/>
    <property type="evidence" value="ECO:0007669"/>
    <property type="project" value="InterPro"/>
</dbReference>
<dbReference type="Pfam" id="PF00512">
    <property type="entry name" value="HisKA"/>
    <property type="match status" value="1"/>
</dbReference>
<dbReference type="InterPro" id="IPR036890">
    <property type="entry name" value="HATPase_C_sf"/>
</dbReference>